<evidence type="ECO:0000256" key="10">
    <source>
        <dbReference type="SAM" id="MobiDB-lite"/>
    </source>
</evidence>
<evidence type="ECO:0000313" key="12">
    <source>
        <dbReference type="EMBL" id="OIW27217.1"/>
    </source>
</evidence>
<dbReference type="SMART" id="SM00220">
    <property type="entry name" value="S_TKc"/>
    <property type="match status" value="1"/>
</dbReference>
<feature type="compositionally biased region" description="Basic and acidic residues" evidence="10">
    <location>
        <begin position="392"/>
        <end position="402"/>
    </location>
</feature>
<gene>
    <name evidence="12" type="ORF">CONLIGDRAFT_633549</name>
</gene>
<evidence type="ECO:0000256" key="9">
    <source>
        <dbReference type="ARBA" id="ARBA00048679"/>
    </source>
</evidence>
<comment type="catalytic activity">
    <reaction evidence="8">
        <text>L-threonyl-[protein] + ATP = O-phospho-L-threonyl-[protein] + ADP + H(+)</text>
        <dbReference type="Rhea" id="RHEA:46608"/>
        <dbReference type="Rhea" id="RHEA-COMP:11060"/>
        <dbReference type="Rhea" id="RHEA-COMP:11605"/>
        <dbReference type="ChEBI" id="CHEBI:15378"/>
        <dbReference type="ChEBI" id="CHEBI:30013"/>
        <dbReference type="ChEBI" id="CHEBI:30616"/>
        <dbReference type="ChEBI" id="CHEBI:61977"/>
        <dbReference type="ChEBI" id="CHEBI:456216"/>
        <dbReference type="EC" id="2.7.11.1"/>
    </reaction>
</comment>
<evidence type="ECO:0000256" key="7">
    <source>
        <dbReference type="ARBA" id="ARBA00033194"/>
    </source>
</evidence>
<name>A0A1J7J1M2_9PEZI</name>
<evidence type="ECO:0000256" key="1">
    <source>
        <dbReference type="ARBA" id="ARBA00003747"/>
    </source>
</evidence>
<evidence type="ECO:0000256" key="2">
    <source>
        <dbReference type="ARBA" id="ARBA00011534"/>
    </source>
</evidence>
<comment type="subunit">
    <text evidence="2">Component of the EKC/KEOPS complex composed of at least BUD32, CGI121, GON7, KAE1 and PCC1; the whole complex dimerizes.</text>
</comment>
<dbReference type="Gene3D" id="1.10.510.10">
    <property type="entry name" value="Transferase(Phosphotransferase) domain 1"/>
    <property type="match status" value="1"/>
</dbReference>
<dbReference type="Proteomes" id="UP000182658">
    <property type="component" value="Unassembled WGS sequence"/>
</dbReference>
<keyword evidence="13" id="KW-1185">Reference proteome</keyword>
<dbReference type="PROSITE" id="PS50011">
    <property type="entry name" value="PROTEIN_KINASE_DOM"/>
    <property type="match status" value="1"/>
</dbReference>
<protein>
    <recommendedName>
        <fullName evidence="5">EKC/KEOPS complex subunit BUD32</fullName>
        <ecNumber evidence="3">2.7.11.1</ecNumber>
    </recommendedName>
    <alternativeName>
        <fullName evidence="6 7">Atypical Serine/threonine protein kinase BUD32</fullName>
    </alternativeName>
    <alternativeName>
        <fullName evidence="4">EKC/KEOPS complex subunit bud32</fullName>
    </alternativeName>
</protein>
<comment type="function">
    <text evidence="1">Component of the EKC/KEOPS complex that is required for the formation of a threonylcarbamoyl group on adenosine at position 37 (t(6)A37) in tRNAs that read codons beginning with adenine. The complex is probably involved in the transfer of the threonylcarbamoyl moiety of threonylcarbamoyl-AMP (TC-AMP) to the N6 group of A37. BUD32 has ATPase activity in the context of the EKC/KEOPS complex and likely plays a supporting role to the catalytic subunit KAE1. The EKC/KEOPS complex also promotes both telomere uncapping and telomere elongation. The complex is required for efficient recruitment of transcriptional coactivators.</text>
</comment>
<dbReference type="PROSITE" id="PS00109">
    <property type="entry name" value="PROTEIN_KINASE_TYR"/>
    <property type="match status" value="1"/>
</dbReference>
<reference evidence="12 13" key="1">
    <citation type="submission" date="2016-10" db="EMBL/GenBank/DDBJ databases">
        <title>Draft genome sequence of Coniochaeta ligniaria NRRL30616, a lignocellulolytic fungus for bioabatement of inhibitors in plant biomass hydrolysates.</title>
        <authorList>
            <consortium name="DOE Joint Genome Institute"/>
            <person name="Jimenez D.J."/>
            <person name="Hector R.E."/>
            <person name="Riley R."/>
            <person name="Sun H."/>
            <person name="Grigoriev I.V."/>
            <person name="Van Elsas J.D."/>
            <person name="Nichols N.N."/>
        </authorList>
    </citation>
    <scope>NUCLEOTIDE SEQUENCE [LARGE SCALE GENOMIC DNA]</scope>
    <source>
        <strain evidence="12 13">NRRL 30616</strain>
    </source>
</reference>
<dbReference type="STRING" id="1408157.A0A1J7J1M2"/>
<dbReference type="Pfam" id="PF00069">
    <property type="entry name" value="Pkinase"/>
    <property type="match status" value="1"/>
</dbReference>
<feature type="domain" description="Protein kinase" evidence="11">
    <location>
        <begin position="69"/>
        <end position="340"/>
    </location>
</feature>
<sequence>MGIFDDCEPDQRFSSSPFDVYRHGSSSKWMVHDWDQRRVISVETSWNEEDKDFIFEALNLHIDDVPPDTTLIEVSASGDLIRCTSDIYEDAGKVPFFKYYTNVGNIAVVWHELNCLMRIPPHPNIVPFNSLVVDAVDGDDKVVGFTTPFVAGGTVQDNISRVFGMKHLKQLLQVIDYLNLKLGIVHGDISPYNLLIDPETDEIKIFDFNLGSKLGWEGDAENHNVFGYEADRNDVKMAVFTVYEIITRDMHFREENYPNELDVSMVLGIDAWQKHTSVNLDDGVDVVEYRQVLEAWVKSRKETDTKITQWTEAETPIDWPPLPEYPLVPVTGAMRRHSFQYRLEMIKYGRQFLRWQRPASCQLPLPPGQLLLATGQVIDDHGQIIDAYGPTVDDKGPDDAKRPSSSSSSESGLVDELVETERDQNVEVVGSSGG</sequence>
<dbReference type="InterPro" id="IPR008266">
    <property type="entry name" value="Tyr_kinase_AS"/>
</dbReference>
<accession>A0A1J7J1M2</accession>
<dbReference type="EMBL" id="KV875099">
    <property type="protein sequence ID" value="OIW27217.1"/>
    <property type="molecule type" value="Genomic_DNA"/>
</dbReference>
<evidence type="ECO:0000313" key="13">
    <source>
        <dbReference type="Proteomes" id="UP000182658"/>
    </source>
</evidence>
<comment type="catalytic activity">
    <reaction evidence="9">
        <text>L-seryl-[protein] + ATP = O-phospho-L-seryl-[protein] + ADP + H(+)</text>
        <dbReference type="Rhea" id="RHEA:17989"/>
        <dbReference type="Rhea" id="RHEA-COMP:9863"/>
        <dbReference type="Rhea" id="RHEA-COMP:11604"/>
        <dbReference type="ChEBI" id="CHEBI:15378"/>
        <dbReference type="ChEBI" id="CHEBI:29999"/>
        <dbReference type="ChEBI" id="CHEBI:30616"/>
        <dbReference type="ChEBI" id="CHEBI:83421"/>
        <dbReference type="ChEBI" id="CHEBI:456216"/>
        <dbReference type="EC" id="2.7.11.1"/>
    </reaction>
</comment>
<evidence type="ECO:0000256" key="3">
    <source>
        <dbReference type="ARBA" id="ARBA00012513"/>
    </source>
</evidence>
<dbReference type="SUPFAM" id="SSF56112">
    <property type="entry name" value="Protein kinase-like (PK-like)"/>
    <property type="match status" value="1"/>
</dbReference>
<feature type="region of interest" description="Disordered" evidence="10">
    <location>
        <begin position="386"/>
        <end position="434"/>
    </location>
</feature>
<dbReference type="EC" id="2.7.11.1" evidence="3"/>
<dbReference type="InterPro" id="IPR011009">
    <property type="entry name" value="Kinase-like_dom_sf"/>
</dbReference>
<evidence type="ECO:0000256" key="5">
    <source>
        <dbReference type="ARBA" id="ARBA00019973"/>
    </source>
</evidence>
<dbReference type="GO" id="GO:0004674">
    <property type="term" value="F:protein serine/threonine kinase activity"/>
    <property type="evidence" value="ECO:0007669"/>
    <property type="project" value="UniProtKB-EC"/>
</dbReference>
<evidence type="ECO:0000256" key="6">
    <source>
        <dbReference type="ARBA" id="ARBA00030980"/>
    </source>
</evidence>
<evidence type="ECO:0000256" key="4">
    <source>
        <dbReference type="ARBA" id="ARBA00013948"/>
    </source>
</evidence>
<dbReference type="InterPro" id="IPR000719">
    <property type="entry name" value="Prot_kinase_dom"/>
</dbReference>
<dbReference type="OrthoDB" id="4062651at2759"/>
<organism evidence="12 13">
    <name type="scientific">Coniochaeta ligniaria NRRL 30616</name>
    <dbReference type="NCBI Taxonomy" id="1408157"/>
    <lineage>
        <taxon>Eukaryota</taxon>
        <taxon>Fungi</taxon>
        <taxon>Dikarya</taxon>
        <taxon>Ascomycota</taxon>
        <taxon>Pezizomycotina</taxon>
        <taxon>Sordariomycetes</taxon>
        <taxon>Sordariomycetidae</taxon>
        <taxon>Coniochaetales</taxon>
        <taxon>Coniochaetaceae</taxon>
        <taxon>Coniochaeta</taxon>
    </lineage>
</organism>
<evidence type="ECO:0000256" key="8">
    <source>
        <dbReference type="ARBA" id="ARBA00047899"/>
    </source>
</evidence>
<dbReference type="AlphaFoldDB" id="A0A1J7J1M2"/>
<evidence type="ECO:0000259" key="11">
    <source>
        <dbReference type="PROSITE" id="PS50011"/>
    </source>
</evidence>
<dbReference type="GO" id="GO:0005524">
    <property type="term" value="F:ATP binding"/>
    <property type="evidence" value="ECO:0007669"/>
    <property type="project" value="InterPro"/>
</dbReference>
<dbReference type="InParanoid" id="A0A1J7J1M2"/>
<proteinExistence type="predicted"/>